<keyword evidence="1" id="KW-0732">Signal</keyword>
<dbReference type="PROSITE" id="PS51318">
    <property type="entry name" value="TAT"/>
    <property type="match status" value="1"/>
</dbReference>
<feature type="chain" id="PRO_5014619610" evidence="1">
    <location>
        <begin position="39"/>
        <end position="220"/>
    </location>
</feature>
<gene>
    <name evidence="2" type="ORF">CWS72_03770</name>
</gene>
<dbReference type="InterPro" id="IPR006311">
    <property type="entry name" value="TAT_signal"/>
</dbReference>
<dbReference type="PANTHER" id="PTHR36573:SF1">
    <property type="entry name" value="INTERMEMBRANE PHOSPHOLIPID TRANSPORT SYSTEM BINDING PROTEIN MLAC"/>
    <property type="match status" value="1"/>
</dbReference>
<feature type="signal peptide" evidence="1">
    <location>
        <begin position="1"/>
        <end position="38"/>
    </location>
</feature>
<dbReference type="AlphaFoldDB" id="A0A2N3PZ64"/>
<comment type="caution">
    <text evidence="2">The sequence shown here is derived from an EMBL/GenBank/DDBJ whole genome shotgun (WGS) entry which is preliminary data.</text>
</comment>
<evidence type="ECO:0000313" key="2">
    <source>
        <dbReference type="EMBL" id="PKU25702.1"/>
    </source>
</evidence>
<proteinExistence type="predicted"/>
<evidence type="ECO:0000256" key="1">
    <source>
        <dbReference type="SAM" id="SignalP"/>
    </source>
</evidence>
<keyword evidence="3" id="KW-1185">Reference proteome</keyword>
<organism evidence="2 3">
    <name type="scientific">Telmatospirillum siberiense</name>
    <dbReference type="NCBI Taxonomy" id="382514"/>
    <lineage>
        <taxon>Bacteria</taxon>
        <taxon>Pseudomonadati</taxon>
        <taxon>Pseudomonadota</taxon>
        <taxon>Alphaproteobacteria</taxon>
        <taxon>Rhodospirillales</taxon>
        <taxon>Rhodospirillaceae</taxon>
        <taxon>Telmatospirillum</taxon>
    </lineage>
</organism>
<dbReference type="InterPro" id="IPR042245">
    <property type="entry name" value="Tgt2/MlaC_sf"/>
</dbReference>
<name>A0A2N3PZ64_9PROT</name>
<evidence type="ECO:0000313" key="3">
    <source>
        <dbReference type="Proteomes" id="UP000233293"/>
    </source>
</evidence>
<reference evidence="3" key="1">
    <citation type="submission" date="2017-12" db="EMBL/GenBank/DDBJ databases">
        <title>Draft genome sequence of Telmatospirillum siberiense 26-4b1T, an acidotolerant peatland alphaproteobacterium potentially involved in sulfur cycling.</title>
        <authorList>
            <person name="Hausmann B."/>
            <person name="Pjevac P."/>
            <person name="Schreck K."/>
            <person name="Herbold C.W."/>
            <person name="Daims H."/>
            <person name="Wagner M."/>
            <person name="Pester M."/>
            <person name="Loy A."/>
        </authorList>
    </citation>
    <scope>NUCLEOTIDE SEQUENCE [LARGE SCALE GENOMIC DNA]</scope>
    <source>
        <strain evidence="3">26-4b1</strain>
    </source>
</reference>
<dbReference type="PANTHER" id="PTHR36573">
    <property type="entry name" value="INTERMEMBRANE PHOSPHOLIPID TRANSPORT SYSTEM BINDING PROTEIN MLAC"/>
    <property type="match status" value="1"/>
</dbReference>
<dbReference type="Pfam" id="PF05494">
    <property type="entry name" value="MlaC"/>
    <property type="match status" value="1"/>
</dbReference>
<sequence length="220" mass="24847">MTNLRNHNVPNMMIIRRTLLGAMIALALMAALPGAAYAQSPTDARSFIEATAQSAIATMADKQLSRNDRDDRFRALFVSAFDIPEIGRFVLSRHWRTATPEQQHEFLTLFEEITVLTWARRFQDYDDERLETLEATKSGERDWMVSSRIVKREGPPNPVQWRIRQGTDGAFRITDIIAEGVSMAITLRSDYASTMQANGGRIDTLLATMRTKLDQLRAAG</sequence>
<dbReference type="EMBL" id="PIUM01000003">
    <property type="protein sequence ID" value="PKU25702.1"/>
    <property type="molecule type" value="Genomic_DNA"/>
</dbReference>
<protein>
    <submittedName>
        <fullName evidence="2">ABC transporter</fullName>
    </submittedName>
</protein>
<dbReference type="Gene3D" id="3.10.450.710">
    <property type="entry name" value="Tgt2/MlaC"/>
    <property type="match status" value="1"/>
</dbReference>
<dbReference type="Proteomes" id="UP000233293">
    <property type="component" value="Unassembled WGS sequence"/>
</dbReference>
<accession>A0A2N3PZ64</accession>
<dbReference type="InterPro" id="IPR008869">
    <property type="entry name" value="MlaC/ttg2D"/>
</dbReference>